<keyword evidence="2" id="KW-0813">Transport</keyword>
<proteinExistence type="predicted"/>
<reference evidence="7" key="1">
    <citation type="submission" date="2022-10" db="EMBL/GenBank/DDBJ databases">
        <title>Culturing micro-colonial fungi from biological soil crusts in the Mojave desert and describing Neophaeococcomyces mojavensis, and introducing the new genera and species Taxawa tesnikishii.</title>
        <authorList>
            <person name="Kurbessoian T."/>
            <person name="Stajich J.E."/>
        </authorList>
    </citation>
    <scope>NUCLEOTIDE SEQUENCE</scope>
    <source>
        <strain evidence="7">TK_35</strain>
    </source>
</reference>
<dbReference type="GO" id="GO:0005886">
    <property type="term" value="C:plasma membrane"/>
    <property type="evidence" value="ECO:0007669"/>
    <property type="project" value="TreeGrafter"/>
</dbReference>
<feature type="transmembrane region" description="Helical" evidence="6">
    <location>
        <begin position="61"/>
        <end position="89"/>
    </location>
</feature>
<dbReference type="AlphaFoldDB" id="A0AA39D0Z3"/>
<evidence type="ECO:0000256" key="3">
    <source>
        <dbReference type="ARBA" id="ARBA00022692"/>
    </source>
</evidence>
<dbReference type="Pfam" id="PF06609">
    <property type="entry name" value="TRI12"/>
    <property type="match status" value="2"/>
</dbReference>
<dbReference type="GO" id="GO:0022857">
    <property type="term" value="F:transmembrane transporter activity"/>
    <property type="evidence" value="ECO:0007669"/>
    <property type="project" value="InterPro"/>
</dbReference>
<feature type="transmembrane region" description="Helical" evidence="6">
    <location>
        <begin position="363"/>
        <end position="383"/>
    </location>
</feature>
<feature type="transmembrane region" description="Helical" evidence="6">
    <location>
        <begin position="294"/>
        <end position="314"/>
    </location>
</feature>
<feature type="transmembrane region" description="Helical" evidence="6">
    <location>
        <begin position="187"/>
        <end position="207"/>
    </location>
</feature>
<feature type="transmembrane region" description="Helical" evidence="6">
    <location>
        <begin position="227"/>
        <end position="246"/>
    </location>
</feature>
<keyword evidence="4 6" id="KW-1133">Transmembrane helix</keyword>
<feature type="transmembrane region" description="Helical" evidence="6">
    <location>
        <begin position="101"/>
        <end position="121"/>
    </location>
</feature>
<evidence type="ECO:0000313" key="7">
    <source>
        <dbReference type="EMBL" id="KAJ9638170.1"/>
    </source>
</evidence>
<feature type="transmembrane region" description="Helical" evidence="6">
    <location>
        <begin position="521"/>
        <end position="540"/>
    </location>
</feature>
<keyword evidence="3 6" id="KW-0812">Transmembrane</keyword>
<dbReference type="EMBL" id="JAPDRN010000022">
    <property type="protein sequence ID" value="KAJ9638170.1"/>
    <property type="molecule type" value="Genomic_DNA"/>
</dbReference>
<sequence>MADDTIHSAPRHRLGFSDAAQDAYERETKIEIETRAYIAEESTKHVLETGLLRSIIEPRTAITLFALSLGWFAGAWGFNPAAAILTLIAADIDPTSKNSTLFSIAWSMGLAVGYLLVGRLADICGRRWVIISFNVMGLVGGIVAGTAQSVNTLIGANILIGLAAGAQFAAMVTATGRLLYETATWRWIYYIYVIVVAVELVLFFFFYHPRDSVSVLSVRSRLRRLDFGGMILASAGLTLCTLGLSWGGNPKPWTSGLVLGTLISGVGTLVLLILYETYMPITEPFLPMHLFKDFRGFTSLLIVASSAGIAFVGMHIIWPTQALRYFGQNSDWQTVAWLSSTTGMGTWAATVFCGPFWSKIGHVKWQLVFWCVWLTAFTGALMNCRPGDKAFAAAVSFLAGCPVGYLENQAGMLVQLIAPEGQQSTYFGASQGIRTAAGSIGTAVFVAILNNKMQPTIQKYVTKAVLPLGLPKTSLGPLIKALVASGPARTKALHAVPGITPEVMSAAQNAYDNGLVAAYRYMYYAAIAFGVWSIVAALCLRSMDHLLTNHVPKSNGHNSREVKMMSVEVEHDMGVDKRAGATSVHLEGESGV</sequence>
<feature type="transmembrane region" description="Helical" evidence="6">
    <location>
        <begin position="128"/>
        <end position="147"/>
    </location>
</feature>
<comment type="subcellular location">
    <subcellularLocation>
        <location evidence="1">Membrane</location>
        <topology evidence="1">Multi-pass membrane protein</topology>
    </subcellularLocation>
</comment>
<keyword evidence="8" id="KW-1185">Reference proteome</keyword>
<feature type="transmembrane region" description="Helical" evidence="6">
    <location>
        <begin position="335"/>
        <end position="357"/>
    </location>
</feature>
<dbReference type="PANTHER" id="PTHR23501">
    <property type="entry name" value="MAJOR FACILITATOR SUPERFAMILY"/>
    <property type="match status" value="1"/>
</dbReference>
<feature type="transmembrane region" description="Helical" evidence="6">
    <location>
        <begin position="390"/>
        <end position="406"/>
    </location>
</feature>
<gene>
    <name evidence="7" type="ORF">H2204_004481</name>
</gene>
<name>A0AA39D0Z3_9EURO</name>
<accession>A0AA39D0Z3</accession>
<evidence type="ECO:0000313" key="8">
    <source>
        <dbReference type="Proteomes" id="UP001172681"/>
    </source>
</evidence>
<dbReference type="SUPFAM" id="SSF103473">
    <property type="entry name" value="MFS general substrate transporter"/>
    <property type="match status" value="1"/>
</dbReference>
<feature type="transmembrane region" description="Helical" evidence="6">
    <location>
        <begin position="253"/>
        <end position="274"/>
    </location>
</feature>
<evidence type="ECO:0000256" key="6">
    <source>
        <dbReference type="SAM" id="Phobius"/>
    </source>
</evidence>
<dbReference type="InterPro" id="IPR036259">
    <property type="entry name" value="MFS_trans_sf"/>
</dbReference>
<dbReference type="Proteomes" id="UP001172681">
    <property type="component" value="Unassembled WGS sequence"/>
</dbReference>
<organism evidence="7 8">
    <name type="scientific">Knufia peltigerae</name>
    <dbReference type="NCBI Taxonomy" id="1002370"/>
    <lineage>
        <taxon>Eukaryota</taxon>
        <taxon>Fungi</taxon>
        <taxon>Dikarya</taxon>
        <taxon>Ascomycota</taxon>
        <taxon>Pezizomycotina</taxon>
        <taxon>Eurotiomycetes</taxon>
        <taxon>Chaetothyriomycetidae</taxon>
        <taxon>Chaetothyriales</taxon>
        <taxon>Trichomeriaceae</taxon>
        <taxon>Knufia</taxon>
    </lineage>
</organism>
<evidence type="ECO:0000256" key="1">
    <source>
        <dbReference type="ARBA" id="ARBA00004141"/>
    </source>
</evidence>
<dbReference type="Gene3D" id="1.20.1250.20">
    <property type="entry name" value="MFS general substrate transporter like domains"/>
    <property type="match status" value="1"/>
</dbReference>
<evidence type="ECO:0000256" key="4">
    <source>
        <dbReference type="ARBA" id="ARBA00022989"/>
    </source>
</evidence>
<feature type="transmembrane region" description="Helical" evidence="6">
    <location>
        <begin position="153"/>
        <end position="175"/>
    </location>
</feature>
<keyword evidence="5 6" id="KW-0472">Membrane</keyword>
<evidence type="ECO:0000256" key="2">
    <source>
        <dbReference type="ARBA" id="ARBA00022448"/>
    </source>
</evidence>
<protein>
    <submittedName>
        <fullName evidence="7">Uncharacterized protein</fullName>
    </submittedName>
</protein>
<dbReference type="PANTHER" id="PTHR23501:SF109">
    <property type="entry name" value="MAJOR FACILITATOR SUPERFAMILY (MFS) PROFILE DOMAIN-CONTAINING PROTEIN-RELATED"/>
    <property type="match status" value="1"/>
</dbReference>
<dbReference type="InterPro" id="IPR010573">
    <property type="entry name" value="MFS_Str1/Tri12-like"/>
</dbReference>
<evidence type="ECO:0000256" key="5">
    <source>
        <dbReference type="ARBA" id="ARBA00023136"/>
    </source>
</evidence>
<comment type="caution">
    <text evidence="7">The sequence shown here is derived from an EMBL/GenBank/DDBJ whole genome shotgun (WGS) entry which is preliminary data.</text>
</comment>